<feature type="transmembrane region" description="Helical" evidence="1">
    <location>
        <begin position="149"/>
        <end position="167"/>
    </location>
</feature>
<dbReference type="RefSeq" id="WP_378100975.1">
    <property type="nucleotide sequence ID" value="NZ_JBHSEP010000023.1"/>
</dbReference>
<dbReference type="EMBL" id="JBHSEP010000023">
    <property type="protein sequence ID" value="MFC4601207.1"/>
    <property type="molecule type" value="Genomic_DNA"/>
</dbReference>
<feature type="transmembrane region" description="Helical" evidence="1">
    <location>
        <begin position="102"/>
        <end position="129"/>
    </location>
</feature>
<feature type="transmembrane region" description="Helical" evidence="1">
    <location>
        <begin position="209"/>
        <end position="229"/>
    </location>
</feature>
<evidence type="ECO:0008006" key="4">
    <source>
        <dbReference type="Google" id="ProtNLM"/>
    </source>
</evidence>
<keyword evidence="1" id="KW-1133">Transmembrane helix</keyword>
<proteinExistence type="predicted"/>
<evidence type="ECO:0000256" key="1">
    <source>
        <dbReference type="SAM" id="Phobius"/>
    </source>
</evidence>
<feature type="transmembrane region" description="Helical" evidence="1">
    <location>
        <begin position="60"/>
        <end position="81"/>
    </location>
</feature>
<reference evidence="3" key="1">
    <citation type="journal article" date="2019" name="Int. J. Syst. Evol. Microbiol.">
        <title>The Global Catalogue of Microorganisms (GCM) 10K type strain sequencing project: providing services to taxonomists for standard genome sequencing and annotation.</title>
        <authorList>
            <consortium name="The Broad Institute Genomics Platform"/>
            <consortium name="The Broad Institute Genome Sequencing Center for Infectious Disease"/>
            <person name="Wu L."/>
            <person name="Ma J."/>
        </authorList>
    </citation>
    <scope>NUCLEOTIDE SEQUENCE [LARGE SCALE GENOMIC DNA]</scope>
    <source>
        <strain evidence="3">CCUG 49571</strain>
    </source>
</reference>
<accession>A0ABV9FKC7</accession>
<sequence>MNQRQAVAYIGAYLWRRERFGMLFTFLFAVYLGAINSTAVDGILDGDKQMPTALHGFLDFLNLTMYPIFGLVMNKSSWGMWRDDYYSKRLAQWRTMPVPVSAIVWARMLQSGVMMPIVAGIYLLLQYAISPQLRGYATPVQWLENGLIWLAYATIIVVLLIGFELGFTGKQYFLMYLGIMALAGVIVTVLTWQGINIFKTVLDLTRNGYGWALLLTLSCVAVFAVGLGHRLTVDKIRARSLPL</sequence>
<keyword evidence="1" id="KW-0812">Transmembrane</keyword>
<keyword evidence="3" id="KW-1185">Reference proteome</keyword>
<gene>
    <name evidence="2" type="ORF">ACFO3S_23390</name>
</gene>
<evidence type="ECO:0000313" key="2">
    <source>
        <dbReference type="EMBL" id="MFC4601207.1"/>
    </source>
</evidence>
<feature type="transmembrane region" description="Helical" evidence="1">
    <location>
        <begin position="20"/>
        <end position="40"/>
    </location>
</feature>
<organism evidence="2 3">
    <name type="scientific">Cohnella hongkongensis</name>
    <dbReference type="NCBI Taxonomy" id="178337"/>
    <lineage>
        <taxon>Bacteria</taxon>
        <taxon>Bacillati</taxon>
        <taxon>Bacillota</taxon>
        <taxon>Bacilli</taxon>
        <taxon>Bacillales</taxon>
        <taxon>Paenibacillaceae</taxon>
        <taxon>Cohnella</taxon>
    </lineage>
</organism>
<feature type="transmembrane region" description="Helical" evidence="1">
    <location>
        <begin position="174"/>
        <end position="197"/>
    </location>
</feature>
<dbReference type="Proteomes" id="UP001596028">
    <property type="component" value="Unassembled WGS sequence"/>
</dbReference>
<comment type="caution">
    <text evidence="2">The sequence shown here is derived from an EMBL/GenBank/DDBJ whole genome shotgun (WGS) entry which is preliminary data.</text>
</comment>
<evidence type="ECO:0000313" key="3">
    <source>
        <dbReference type="Proteomes" id="UP001596028"/>
    </source>
</evidence>
<keyword evidence="1" id="KW-0472">Membrane</keyword>
<name>A0ABV9FKC7_9BACL</name>
<protein>
    <recommendedName>
        <fullName evidence="4">ABC transporter permease</fullName>
    </recommendedName>
</protein>